<evidence type="ECO:0000259" key="7">
    <source>
        <dbReference type="PROSITE" id="PS50026"/>
    </source>
</evidence>
<name>A0A368FPG0_ANCCA</name>
<dbReference type="Proteomes" id="UP000252519">
    <property type="component" value="Unassembled WGS sequence"/>
</dbReference>
<dbReference type="GO" id="GO:0071944">
    <property type="term" value="C:cell periphery"/>
    <property type="evidence" value="ECO:0007669"/>
    <property type="project" value="UniProtKB-ARBA"/>
</dbReference>
<dbReference type="OrthoDB" id="5800348at2759"/>
<evidence type="ECO:0000256" key="3">
    <source>
        <dbReference type="ARBA" id="ARBA00022737"/>
    </source>
</evidence>
<evidence type="ECO:0000256" key="2">
    <source>
        <dbReference type="ARBA" id="ARBA00022729"/>
    </source>
</evidence>
<feature type="disulfide bond" evidence="6">
    <location>
        <begin position="46"/>
        <end position="55"/>
    </location>
</feature>
<protein>
    <submittedName>
        <fullName evidence="8">EGF-like domain protein</fullName>
    </submittedName>
</protein>
<dbReference type="PROSITE" id="PS00022">
    <property type="entry name" value="EGF_1"/>
    <property type="match status" value="1"/>
</dbReference>
<dbReference type="Gene3D" id="2.10.25.10">
    <property type="entry name" value="Laminin"/>
    <property type="match status" value="1"/>
</dbReference>
<feature type="domain" description="EGF-like" evidence="7">
    <location>
        <begin position="19"/>
        <end position="56"/>
    </location>
</feature>
<dbReference type="CDD" id="cd00054">
    <property type="entry name" value="EGF_CA"/>
    <property type="match status" value="1"/>
</dbReference>
<dbReference type="Pfam" id="PF00008">
    <property type="entry name" value="EGF"/>
    <property type="match status" value="1"/>
</dbReference>
<evidence type="ECO:0000313" key="9">
    <source>
        <dbReference type="Proteomes" id="UP000252519"/>
    </source>
</evidence>
<dbReference type="InterPro" id="IPR000742">
    <property type="entry name" value="EGF"/>
</dbReference>
<keyword evidence="9" id="KW-1185">Reference proteome</keyword>
<keyword evidence="5" id="KW-0325">Glycoprotein</keyword>
<dbReference type="SMART" id="SM00181">
    <property type="entry name" value="EGF"/>
    <property type="match status" value="2"/>
</dbReference>
<evidence type="ECO:0000256" key="4">
    <source>
        <dbReference type="ARBA" id="ARBA00023157"/>
    </source>
</evidence>
<keyword evidence="3" id="KW-0677">Repeat</keyword>
<organism evidence="8 9">
    <name type="scientific">Ancylostoma caninum</name>
    <name type="common">Dog hookworm</name>
    <dbReference type="NCBI Taxonomy" id="29170"/>
    <lineage>
        <taxon>Eukaryota</taxon>
        <taxon>Metazoa</taxon>
        <taxon>Ecdysozoa</taxon>
        <taxon>Nematoda</taxon>
        <taxon>Chromadorea</taxon>
        <taxon>Rhabditida</taxon>
        <taxon>Rhabditina</taxon>
        <taxon>Rhabditomorpha</taxon>
        <taxon>Strongyloidea</taxon>
        <taxon>Ancylostomatidae</taxon>
        <taxon>Ancylostomatinae</taxon>
        <taxon>Ancylostoma</taxon>
    </lineage>
</organism>
<dbReference type="PROSITE" id="PS01186">
    <property type="entry name" value="EGF_2"/>
    <property type="match status" value="1"/>
</dbReference>
<sequence>MKVIRSCIEKLSKLTKLGVNSVCTTNPCLNGGTCSSTNSVEYKCTCPAGYVGIRCQYKNPCDKVNCGHGVCESIFDGADFFCRCEENWQQVYCGRQKYLWSGSPVNEGCYGYNAVLDDPNHYKRISDPAMTVTKCQQILTSQNDPIYTMFSEFSLLNAKVEA</sequence>
<keyword evidence="4 6" id="KW-1015">Disulfide bond</keyword>
<dbReference type="PROSITE" id="PS50026">
    <property type="entry name" value="EGF_3"/>
    <property type="match status" value="1"/>
</dbReference>
<comment type="caution">
    <text evidence="8">The sequence shown here is derived from an EMBL/GenBank/DDBJ whole genome shotgun (WGS) entry which is preliminary data.</text>
</comment>
<dbReference type="FunFam" id="2.10.25.10:FF:000185">
    <property type="entry name" value="basement membrane-specific heparan sulfate proteoglycan core protein-like"/>
    <property type="match status" value="1"/>
</dbReference>
<accession>A0A368FPG0</accession>
<comment type="caution">
    <text evidence="6">Lacks conserved residue(s) required for the propagation of feature annotation.</text>
</comment>
<evidence type="ECO:0000256" key="1">
    <source>
        <dbReference type="ARBA" id="ARBA00022536"/>
    </source>
</evidence>
<evidence type="ECO:0000256" key="5">
    <source>
        <dbReference type="ARBA" id="ARBA00023180"/>
    </source>
</evidence>
<keyword evidence="1 6" id="KW-0245">EGF-like domain</keyword>
<evidence type="ECO:0000256" key="6">
    <source>
        <dbReference type="PROSITE-ProRule" id="PRU00076"/>
    </source>
</evidence>
<gene>
    <name evidence="8" type="ORF">ANCCAN_20047</name>
</gene>
<dbReference type="AlphaFoldDB" id="A0A368FPG0"/>
<dbReference type="SUPFAM" id="SSF57196">
    <property type="entry name" value="EGF/Laminin"/>
    <property type="match status" value="1"/>
</dbReference>
<dbReference type="EMBL" id="JOJR01000823">
    <property type="protein sequence ID" value="RCN34114.1"/>
    <property type="molecule type" value="Genomic_DNA"/>
</dbReference>
<keyword evidence="2" id="KW-0732">Signal</keyword>
<dbReference type="STRING" id="29170.A0A368FPG0"/>
<evidence type="ECO:0000313" key="8">
    <source>
        <dbReference type="EMBL" id="RCN34114.1"/>
    </source>
</evidence>
<reference evidence="8 9" key="1">
    <citation type="submission" date="2014-10" db="EMBL/GenBank/DDBJ databases">
        <title>Draft genome of the hookworm Ancylostoma caninum.</title>
        <authorList>
            <person name="Mitreva M."/>
        </authorList>
    </citation>
    <scope>NUCLEOTIDE SEQUENCE [LARGE SCALE GENOMIC DNA]</scope>
    <source>
        <strain evidence="8 9">Baltimore</strain>
    </source>
</reference>
<proteinExistence type="predicted"/>